<dbReference type="InterPro" id="IPR011335">
    <property type="entry name" value="Restrct_endonuc-II-like"/>
</dbReference>
<evidence type="ECO:0000259" key="1">
    <source>
        <dbReference type="Pfam" id="PF09588"/>
    </source>
</evidence>
<evidence type="ECO:0000313" key="2">
    <source>
        <dbReference type="EMBL" id="DAF61781.1"/>
    </source>
</evidence>
<dbReference type="PANTHER" id="PTHR46609:SF6">
    <property type="entry name" value="EXONUCLEASE, PHAGE-TYPE_RECB, C-TERMINAL DOMAIN-CONTAINING PROTEIN-RELATED"/>
    <property type="match status" value="1"/>
</dbReference>
<dbReference type="GO" id="GO:0004527">
    <property type="term" value="F:exonuclease activity"/>
    <property type="evidence" value="ECO:0007669"/>
    <property type="project" value="UniProtKB-KW"/>
</dbReference>
<dbReference type="SUPFAM" id="SSF52980">
    <property type="entry name" value="Restriction endonuclease-like"/>
    <property type="match status" value="1"/>
</dbReference>
<dbReference type="InterPro" id="IPR011604">
    <property type="entry name" value="PDDEXK-like_dom_sf"/>
</dbReference>
<accession>A0A8S5TEN2</accession>
<dbReference type="PANTHER" id="PTHR46609">
    <property type="entry name" value="EXONUCLEASE, PHAGE-TYPE/RECB, C-TERMINAL DOMAIN-CONTAINING PROTEIN"/>
    <property type="match status" value="1"/>
</dbReference>
<dbReference type="Gene3D" id="3.90.320.10">
    <property type="match status" value="1"/>
</dbReference>
<sequence length="215" mass="24842">MSLIRKHFENRESWLEGRQELGIGGSDAAAVCGLSPWTSPVELWKIKTGQKKQKDISANAAVERGVRMEPALRELYAAMNPQIRVEHYPYDILAQSERPWLTATLDGELTDENSRHGILEIKTGQTMKKADYEKWADGNVPIYYLAQTQWQLLATGWDFVDLFAALQDIRGDWSIRTRRIERAECEEDLAWLLDKADTFWGYIQKRQMPPMTLRI</sequence>
<reference evidence="2" key="1">
    <citation type="journal article" date="2021" name="Proc. Natl. Acad. Sci. U.S.A.">
        <title>A Catalog of Tens of Thousands of Viruses from Human Metagenomes Reveals Hidden Associations with Chronic Diseases.</title>
        <authorList>
            <person name="Tisza M.J."/>
            <person name="Buck C.B."/>
        </authorList>
    </citation>
    <scope>NUCLEOTIDE SEQUENCE</scope>
    <source>
        <strain evidence="2">CtbgC51</strain>
    </source>
</reference>
<proteinExistence type="predicted"/>
<dbReference type="InterPro" id="IPR019080">
    <property type="entry name" value="YqaJ_viral_recombinase"/>
</dbReference>
<keyword evidence="2" id="KW-0378">Hydrolase</keyword>
<dbReference type="NCBIfam" id="TIGR03033">
    <property type="entry name" value="phage_rel_nuc"/>
    <property type="match status" value="1"/>
</dbReference>
<keyword evidence="2" id="KW-0540">Nuclease</keyword>
<dbReference type="EMBL" id="BK032817">
    <property type="protein sequence ID" value="DAF61781.1"/>
    <property type="molecule type" value="Genomic_DNA"/>
</dbReference>
<dbReference type="InterPro" id="IPR017482">
    <property type="entry name" value="Lambda-type_endonuclease"/>
</dbReference>
<feature type="domain" description="YqaJ viral recombinase" evidence="1">
    <location>
        <begin position="14"/>
        <end position="157"/>
    </location>
</feature>
<protein>
    <submittedName>
        <fullName evidence="2">Exonuclease</fullName>
    </submittedName>
</protein>
<dbReference type="InterPro" id="IPR051703">
    <property type="entry name" value="NF-kappa-B_Signaling_Reg"/>
</dbReference>
<dbReference type="Pfam" id="PF09588">
    <property type="entry name" value="YqaJ"/>
    <property type="match status" value="1"/>
</dbReference>
<keyword evidence="2" id="KW-0269">Exonuclease</keyword>
<name>A0A8S5TEN2_9CAUD</name>
<organism evidence="2">
    <name type="scientific">Siphoviridae sp. ctbgC51</name>
    <dbReference type="NCBI Taxonomy" id="2827901"/>
    <lineage>
        <taxon>Viruses</taxon>
        <taxon>Duplodnaviria</taxon>
        <taxon>Heunggongvirae</taxon>
        <taxon>Uroviricota</taxon>
        <taxon>Caudoviricetes</taxon>
    </lineage>
</organism>